<accession>A0A645BJZ9</accession>
<proteinExistence type="predicted"/>
<dbReference type="EMBL" id="VSSQ01020644">
    <property type="protein sequence ID" value="MPM65667.1"/>
    <property type="molecule type" value="Genomic_DNA"/>
</dbReference>
<comment type="caution">
    <text evidence="1">The sequence shown here is derived from an EMBL/GenBank/DDBJ whole genome shotgun (WGS) entry which is preliminary data.</text>
</comment>
<dbReference type="InterPro" id="IPR050490">
    <property type="entry name" value="Bact_solute-bd_prot1"/>
</dbReference>
<evidence type="ECO:0008006" key="2">
    <source>
        <dbReference type="Google" id="ProtNLM"/>
    </source>
</evidence>
<dbReference type="SUPFAM" id="SSF53850">
    <property type="entry name" value="Periplasmic binding protein-like II"/>
    <property type="match status" value="1"/>
</dbReference>
<gene>
    <name evidence="1" type="ORF">SDC9_112564</name>
</gene>
<organism evidence="1">
    <name type="scientific">bioreactor metagenome</name>
    <dbReference type="NCBI Taxonomy" id="1076179"/>
    <lineage>
        <taxon>unclassified sequences</taxon>
        <taxon>metagenomes</taxon>
        <taxon>ecological metagenomes</taxon>
    </lineage>
</organism>
<dbReference type="CDD" id="cd13585">
    <property type="entry name" value="PBP2_TMBP_like"/>
    <property type="match status" value="1"/>
</dbReference>
<dbReference type="PANTHER" id="PTHR43649:SF12">
    <property type="entry name" value="DIACETYLCHITOBIOSE BINDING PROTEIN DASA"/>
    <property type="match status" value="1"/>
</dbReference>
<evidence type="ECO:0000313" key="1">
    <source>
        <dbReference type="EMBL" id="MPM65667.1"/>
    </source>
</evidence>
<protein>
    <recommendedName>
        <fullName evidence="2">ABC transporter-binding protein</fullName>
    </recommendedName>
</protein>
<dbReference type="Pfam" id="PF01547">
    <property type="entry name" value="SBP_bac_1"/>
    <property type="match status" value="1"/>
</dbReference>
<reference evidence="1" key="1">
    <citation type="submission" date="2019-08" db="EMBL/GenBank/DDBJ databases">
        <authorList>
            <person name="Kucharzyk K."/>
            <person name="Murdoch R.W."/>
            <person name="Higgins S."/>
            <person name="Loffler F."/>
        </authorList>
    </citation>
    <scope>NUCLEOTIDE SEQUENCE</scope>
</reference>
<name>A0A645BJZ9_9ZZZZ</name>
<dbReference type="AlphaFoldDB" id="A0A645BJZ9"/>
<dbReference type="PANTHER" id="PTHR43649">
    <property type="entry name" value="ARABINOSE-BINDING PROTEIN-RELATED"/>
    <property type="match status" value="1"/>
</dbReference>
<dbReference type="Gene3D" id="3.40.190.10">
    <property type="entry name" value="Periplasmic binding protein-like II"/>
    <property type="match status" value="2"/>
</dbReference>
<sequence length="424" mass="46210">MVLIISASIVFAAGSAEQAPQKSDVTIRVLAGSIPWTDFIKTKLPEFTAATGIKVELEAYPEDVLRNKAVVELTARSKDFDVYTTSPPQEMLMFANNSWSTKLDSFIAASPEYDINDFMPGAIAGSRTNGETHSIPLFTERPVLYYRADIFAAKGLKPPKTFAEMEALAAQLHDPANKFYGFVERGAGNAAVTQFVTFLRGYGADYQSADYKTATINTSQALTAFRYYGEMLRKYGPPGVLSMNWGETSNIFTEGLAAMRIDNDSQYGRAVDKTKSAVWDKVEFAVVPDGPAGLSVCNVAPWALMIPSFSTRKDAAWAFIKWATSKEMALLAMQAGQFGARQSAWNNPAATENLPASLVQAVKDSMGAKYSIERPVTIQVGKSRDIIGTVIQAAIQGVSDAELKAIADKANADFQKILDEDYKK</sequence>
<dbReference type="InterPro" id="IPR006059">
    <property type="entry name" value="SBP"/>
</dbReference>